<reference evidence="8 11" key="2">
    <citation type="submission" date="2019-06" db="EMBL/GenBank/DDBJ databases">
        <title>Whole genome shotgun sequence of Brevibacillus agri NBRC 15538.</title>
        <authorList>
            <person name="Hosoyama A."/>
            <person name="Uohara A."/>
            <person name="Ohji S."/>
            <person name="Ichikawa N."/>
        </authorList>
    </citation>
    <scope>NUCLEOTIDE SEQUENCE [LARGE SCALE GENOMIC DNA]</scope>
    <source>
        <strain evidence="8 11">NBRC 15538</strain>
    </source>
</reference>
<sequence>MASPLHESAPLNDNDQASVKAESKPHNIPAPVSFWLGGVAFTFVIALLGYGLAYIPGFDRVGPLACAILIAVAYRQFWGYPEPLRSGIQFSAKRLLRLAIILYGLKLNMGVVLHQGLGLLVYDAGVIVFSIALTMLIAKWLKADTSLSLMLGVGTGVCGAAAIAAVSPIIQAKDEDTAIGVGIIALVGTVFAIAYTVLRPFLPMTAVDYGMWSGISLHEIAHVALAAAPAGQDGLAMGLLAKLGRVLLLVPLCFLLMFWMKRSGKRQGAAKIEFPWFLIGFLVMSLFGSYVLGKHIPVSAAFNAGVAQLTTFVLTMAMVGLGLNVNLRALRSKAAKPLIAMSITSILLSALSYMLI</sequence>
<keyword evidence="11" id="KW-1185">Reference proteome</keyword>
<accession>A0A3M8AR31</accession>
<feature type="transmembrane region" description="Helical" evidence="7">
    <location>
        <begin position="32"/>
        <end position="51"/>
    </location>
</feature>
<dbReference type="InterPro" id="IPR018383">
    <property type="entry name" value="UPF0324_pro"/>
</dbReference>
<evidence type="ECO:0000313" key="11">
    <source>
        <dbReference type="Proteomes" id="UP000317180"/>
    </source>
</evidence>
<evidence type="ECO:0000256" key="6">
    <source>
        <dbReference type="ARBA" id="ARBA00023136"/>
    </source>
</evidence>
<proteinExistence type="inferred from homology"/>
<dbReference type="EMBL" id="RHHN01000047">
    <property type="protein sequence ID" value="RNB53630.1"/>
    <property type="molecule type" value="Genomic_DNA"/>
</dbReference>
<evidence type="ECO:0000256" key="3">
    <source>
        <dbReference type="ARBA" id="ARBA00022475"/>
    </source>
</evidence>
<evidence type="ECO:0000313" key="8">
    <source>
        <dbReference type="EMBL" id="GED25417.1"/>
    </source>
</evidence>
<gene>
    <name evidence="8" type="ORF">BAG01nite_15190</name>
    <name evidence="9" type="ORF">EB820_16165</name>
</gene>
<dbReference type="GeneID" id="82809528"/>
<comment type="subcellular location">
    <subcellularLocation>
        <location evidence="1">Cell membrane</location>
        <topology evidence="1">Multi-pass membrane protein</topology>
    </subcellularLocation>
</comment>
<comment type="caution">
    <text evidence="9">The sequence shown here is derived from an EMBL/GenBank/DDBJ whole genome shotgun (WGS) entry which is preliminary data.</text>
</comment>
<dbReference type="OrthoDB" id="9811391at2"/>
<dbReference type="GO" id="GO:0005886">
    <property type="term" value="C:plasma membrane"/>
    <property type="evidence" value="ECO:0007669"/>
    <property type="project" value="UniProtKB-SubCell"/>
</dbReference>
<feature type="transmembrane region" description="Helical" evidence="7">
    <location>
        <begin position="305"/>
        <end position="325"/>
    </location>
</feature>
<reference evidence="9 10" key="1">
    <citation type="submission" date="2018-10" db="EMBL/GenBank/DDBJ databases">
        <title>Phylogenomics of Brevibacillus.</title>
        <authorList>
            <person name="Dunlap C."/>
        </authorList>
    </citation>
    <scope>NUCLEOTIDE SEQUENCE [LARGE SCALE GENOMIC DNA]</scope>
    <source>
        <strain evidence="9 10">NRRL NRS 1219</strain>
    </source>
</reference>
<dbReference type="Proteomes" id="UP000317180">
    <property type="component" value="Unassembled WGS sequence"/>
</dbReference>
<comment type="similarity">
    <text evidence="2">Belongs to the UPF0324 family.</text>
</comment>
<protein>
    <submittedName>
        <fullName evidence="8">Membrane protein</fullName>
    </submittedName>
    <submittedName>
        <fullName evidence="9">Putative sulfate exporter family transporter</fullName>
    </submittedName>
</protein>
<keyword evidence="3" id="KW-1003">Cell membrane</keyword>
<evidence type="ECO:0000256" key="2">
    <source>
        <dbReference type="ARBA" id="ARBA00007977"/>
    </source>
</evidence>
<feature type="transmembrane region" description="Helical" evidence="7">
    <location>
        <begin position="177"/>
        <end position="198"/>
    </location>
</feature>
<evidence type="ECO:0000256" key="7">
    <source>
        <dbReference type="SAM" id="Phobius"/>
    </source>
</evidence>
<evidence type="ECO:0000256" key="5">
    <source>
        <dbReference type="ARBA" id="ARBA00022989"/>
    </source>
</evidence>
<dbReference type="PANTHER" id="PTHR30106:SF2">
    <property type="entry name" value="UPF0324 INNER MEMBRANE PROTEIN YEIH"/>
    <property type="match status" value="1"/>
</dbReference>
<feature type="transmembrane region" description="Helical" evidence="7">
    <location>
        <begin position="243"/>
        <end position="260"/>
    </location>
</feature>
<feature type="transmembrane region" description="Helical" evidence="7">
    <location>
        <begin position="149"/>
        <end position="171"/>
    </location>
</feature>
<evidence type="ECO:0000256" key="1">
    <source>
        <dbReference type="ARBA" id="ARBA00004651"/>
    </source>
</evidence>
<evidence type="ECO:0000313" key="10">
    <source>
        <dbReference type="Proteomes" id="UP000276178"/>
    </source>
</evidence>
<dbReference type="PANTHER" id="PTHR30106">
    <property type="entry name" value="INNER MEMBRANE PROTEIN YEIH-RELATED"/>
    <property type="match status" value="1"/>
</dbReference>
<evidence type="ECO:0000313" key="9">
    <source>
        <dbReference type="EMBL" id="RNB53630.1"/>
    </source>
</evidence>
<keyword evidence="5 7" id="KW-1133">Transmembrane helix</keyword>
<dbReference type="Proteomes" id="UP000276178">
    <property type="component" value="Unassembled WGS sequence"/>
</dbReference>
<feature type="transmembrane region" description="Helical" evidence="7">
    <location>
        <begin position="337"/>
        <end position="355"/>
    </location>
</feature>
<organism evidence="9 10">
    <name type="scientific">Brevibacillus agri</name>
    <dbReference type="NCBI Taxonomy" id="51101"/>
    <lineage>
        <taxon>Bacteria</taxon>
        <taxon>Bacillati</taxon>
        <taxon>Bacillota</taxon>
        <taxon>Bacilli</taxon>
        <taxon>Bacillales</taxon>
        <taxon>Paenibacillaceae</taxon>
        <taxon>Brevibacillus</taxon>
    </lineage>
</organism>
<evidence type="ECO:0000256" key="4">
    <source>
        <dbReference type="ARBA" id="ARBA00022692"/>
    </source>
</evidence>
<feature type="transmembrane region" description="Helical" evidence="7">
    <location>
        <begin position="119"/>
        <end position="137"/>
    </location>
</feature>
<dbReference type="EMBL" id="BJOD01000013">
    <property type="protein sequence ID" value="GED25417.1"/>
    <property type="molecule type" value="Genomic_DNA"/>
</dbReference>
<keyword evidence="4 7" id="KW-0812">Transmembrane</keyword>
<dbReference type="RefSeq" id="WP_007777386.1">
    <property type="nucleotide sequence ID" value="NZ_BJOD01000013.1"/>
</dbReference>
<dbReference type="AlphaFoldDB" id="A0A3M8AR31"/>
<feature type="transmembrane region" description="Helical" evidence="7">
    <location>
        <begin position="57"/>
        <end position="74"/>
    </location>
</feature>
<dbReference type="Pfam" id="PF03601">
    <property type="entry name" value="Cons_hypoth698"/>
    <property type="match status" value="1"/>
</dbReference>
<feature type="transmembrane region" description="Helical" evidence="7">
    <location>
        <begin position="95"/>
        <end position="113"/>
    </location>
</feature>
<feature type="transmembrane region" description="Helical" evidence="7">
    <location>
        <begin position="272"/>
        <end position="293"/>
    </location>
</feature>
<keyword evidence="6 7" id="KW-0472">Membrane</keyword>
<name>A0A3M8AR31_9BACL</name>